<dbReference type="InterPro" id="IPR038488">
    <property type="entry name" value="Integrase_DNA-bd_sf"/>
</dbReference>
<comment type="similarity">
    <text evidence="1">Belongs to the 'phage' integrase family.</text>
</comment>
<dbReference type="CDD" id="cd00801">
    <property type="entry name" value="INT_P4_C"/>
    <property type="match status" value="1"/>
</dbReference>
<gene>
    <name evidence="6" type="ORF">ACFFIT_09385</name>
</gene>
<keyword evidence="4" id="KW-0233">DNA recombination</keyword>
<evidence type="ECO:0000256" key="3">
    <source>
        <dbReference type="ARBA" id="ARBA00023125"/>
    </source>
</evidence>
<accession>A0ABV6CDC0</accession>
<dbReference type="InterPro" id="IPR002104">
    <property type="entry name" value="Integrase_catalytic"/>
</dbReference>
<evidence type="ECO:0000256" key="2">
    <source>
        <dbReference type="ARBA" id="ARBA00022908"/>
    </source>
</evidence>
<sequence>MARKIKPLTDTEIKQSKPKGSDITLFDGDGLELLIRVNGTKTWRFRYYAPLTKKRAVITIGQYPIISLKDARNKKIEFLEHLTNGEDPRNSIEMQRTKKHTLEKVTYDFFEIYKTKGHTEKTLSRFIRNMELHILPHLKDVDIEKLSPQMVLPILTSLQAKGTIHNANRTAEQLNKIMEYAQNMGLIYANPLSKIKMMLMPDQTVNRVTLSPKELPILMDVIINGFINLQTKLVLEWQLLTMTRPKEAATAKWEYIDFENATWTIPASDMKMRKEHTVVLCKQALVVLEVMKFVSLSNIYVFPNRSDINKHMSKESGNSALKNNGLKGKIQAHGMRALASTILNEEGFDPDLIETALSHTDSNTVRAVYNRSQYIERRRVMMEWWGNHIESAIGTTAAKEALKFKLNKHD</sequence>
<dbReference type="InterPro" id="IPR053876">
    <property type="entry name" value="Phage_int_M"/>
</dbReference>
<dbReference type="InterPro" id="IPR011010">
    <property type="entry name" value="DNA_brk_join_enz"/>
</dbReference>
<dbReference type="PANTHER" id="PTHR30629">
    <property type="entry name" value="PROPHAGE INTEGRASE"/>
    <property type="match status" value="1"/>
</dbReference>
<dbReference type="EMBL" id="JBHLXE010000097">
    <property type="protein sequence ID" value="MFC0180286.1"/>
    <property type="molecule type" value="Genomic_DNA"/>
</dbReference>
<reference evidence="6 7" key="1">
    <citation type="submission" date="2024-09" db="EMBL/GenBank/DDBJ databases">
        <authorList>
            <person name="Sun Q."/>
            <person name="Mori K."/>
        </authorList>
    </citation>
    <scope>NUCLEOTIDE SEQUENCE [LARGE SCALE GENOMIC DNA]</scope>
    <source>
        <strain evidence="6 7">CCM 8545</strain>
    </source>
</reference>
<dbReference type="Pfam" id="PF00589">
    <property type="entry name" value="Phage_integrase"/>
    <property type="match status" value="1"/>
</dbReference>
<dbReference type="PROSITE" id="PS51898">
    <property type="entry name" value="TYR_RECOMBINASE"/>
    <property type="match status" value="1"/>
</dbReference>
<dbReference type="PANTHER" id="PTHR30629:SF6">
    <property type="entry name" value="PROPHAGE INTEGRASE INTA-RELATED"/>
    <property type="match status" value="1"/>
</dbReference>
<proteinExistence type="inferred from homology"/>
<organism evidence="6 7">
    <name type="scientific">Thorsellia kenyensis</name>
    <dbReference type="NCBI Taxonomy" id="1549888"/>
    <lineage>
        <taxon>Bacteria</taxon>
        <taxon>Pseudomonadati</taxon>
        <taxon>Pseudomonadota</taxon>
        <taxon>Gammaproteobacteria</taxon>
        <taxon>Enterobacterales</taxon>
        <taxon>Thorselliaceae</taxon>
        <taxon>Thorsellia</taxon>
    </lineage>
</organism>
<keyword evidence="3" id="KW-0238">DNA-binding</keyword>
<comment type="caution">
    <text evidence="6">The sequence shown here is derived from an EMBL/GenBank/DDBJ whole genome shotgun (WGS) entry which is preliminary data.</text>
</comment>
<dbReference type="Pfam" id="PF13356">
    <property type="entry name" value="Arm-DNA-bind_3"/>
    <property type="match status" value="1"/>
</dbReference>
<evidence type="ECO:0000256" key="4">
    <source>
        <dbReference type="ARBA" id="ARBA00023172"/>
    </source>
</evidence>
<evidence type="ECO:0000259" key="5">
    <source>
        <dbReference type="PROSITE" id="PS51898"/>
    </source>
</evidence>
<evidence type="ECO:0000313" key="6">
    <source>
        <dbReference type="EMBL" id="MFC0180286.1"/>
    </source>
</evidence>
<dbReference type="InterPro" id="IPR010998">
    <property type="entry name" value="Integrase_recombinase_N"/>
</dbReference>
<dbReference type="Gene3D" id="1.10.150.130">
    <property type="match status" value="1"/>
</dbReference>
<dbReference type="InterPro" id="IPR013762">
    <property type="entry name" value="Integrase-like_cat_sf"/>
</dbReference>
<dbReference type="SUPFAM" id="SSF56349">
    <property type="entry name" value="DNA breaking-rejoining enzymes"/>
    <property type="match status" value="1"/>
</dbReference>
<keyword evidence="2" id="KW-0229">DNA integration</keyword>
<dbReference type="Pfam" id="PF22022">
    <property type="entry name" value="Phage_int_M"/>
    <property type="match status" value="1"/>
</dbReference>
<name>A0ABV6CDC0_9GAMM</name>
<dbReference type="Gene3D" id="1.10.443.10">
    <property type="entry name" value="Intergrase catalytic core"/>
    <property type="match status" value="1"/>
</dbReference>
<dbReference type="InterPro" id="IPR025166">
    <property type="entry name" value="Integrase_DNA_bind_dom"/>
</dbReference>
<dbReference type="Proteomes" id="UP001589758">
    <property type="component" value="Unassembled WGS sequence"/>
</dbReference>
<evidence type="ECO:0000313" key="7">
    <source>
        <dbReference type="Proteomes" id="UP001589758"/>
    </source>
</evidence>
<dbReference type="RefSeq" id="WP_385877400.1">
    <property type="nucleotide sequence ID" value="NZ_JBHLXE010000097.1"/>
</dbReference>
<keyword evidence="7" id="KW-1185">Reference proteome</keyword>
<protein>
    <submittedName>
        <fullName evidence="6">Tyrosine-type recombinase/integrase</fullName>
    </submittedName>
</protein>
<feature type="domain" description="Tyr recombinase" evidence="5">
    <location>
        <begin position="205"/>
        <end position="382"/>
    </location>
</feature>
<dbReference type="Gene3D" id="3.30.160.390">
    <property type="entry name" value="Integrase, DNA-binding domain"/>
    <property type="match status" value="1"/>
</dbReference>
<dbReference type="InterPro" id="IPR050808">
    <property type="entry name" value="Phage_Integrase"/>
</dbReference>
<evidence type="ECO:0000256" key="1">
    <source>
        <dbReference type="ARBA" id="ARBA00008857"/>
    </source>
</evidence>